<keyword evidence="2" id="KW-1185">Reference proteome</keyword>
<reference evidence="1" key="2">
    <citation type="submission" date="2025-09" db="UniProtKB">
        <authorList>
            <consortium name="Ensembl"/>
        </authorList>
    </citation>
    <scope>IDENTIFICATION</scope>
</reference>
<sequence length="85" mass="9454">MTFLCDTSQKRDEHVEARRLPPSLVDHGCIFPPHQQHRHAGDQVCPGPSPGGELQQTAVLGCVQQGTALWNVQIKYYVEQTCLSL</sequence>
<organism evidence="1 2">
    <name type="scientific">Salmo trutta</name>
    <name type="common">Brown trout</name>
    <dbReference type="NCBI Taxonomy" id="8032"/>
    <lineage>
        <taxon>Eukaryota</taxon>
        <taxon>Metazoa</taxon>
        <taxon>Chordata</taxon>
        <taxon>Craniata</taxon>
        <taxon>Vertebrata</taxon>
        <taxon>Euteleostomi</taxon>
        <taxon>Actinopterygii</taxon>
        <taxon>Neopterygii</taxon>
        <taxon>Teleostei</taxon>
        <taxon>Protacanthopterygii</taxon>
        <taxon>Salmoniformes</taxon>
        <taxon>Salmonidae</taxon>
        <taxon>Salmoninae</taxon>
        <taxon>Salmo</taxon>
    </lineage>
</organism>
<accession>A0A673ZXX7</accession>
<name>A0A673ZXX7_SALTR</name>
<reference evidence="1" key="1">
    <citation type="submission" date="2025-08" db="UniProtKB">
        <authorList>
            <consortium name="Ensembl"/>
        </authorList>
    </citation>
    <scope>IDENTIFICATION</scope>
</reference>
<evidence type="ECO:0000313" key="1">
    <source>
        <dbReference type="Ensembl" id="ENSSTUP00000051552.1"/>
    </source>
</evidence>
<dbReference type="AlphaFoldDB" id="A0A673ZXX7"/>
<dbReference type="Ensembl" id="ENSSTUT00000053905.1">
    <property type="protein sequence ID" value="ENSSTUP00000051552.1"/>
    <property type="gene ID" value="ENSSTUG00000021796.1"/>
</dbReference>
<protein>
    <submittedName>
        <fullName evidence="1">Uncharacterized protein</fullName>
    </submittedName>
</protein>
<dbReference type="Proteomes" id="UP000472277">
    <property type="component" value="Chromosome 35"/>
</dbReference>
<proteinExistence type="predicted"/>
<dbReference type="InParanoid" id="A0A673ZXX7"/>
<evidence type="ECO:0000313" key="2">
    <source>
        <dbReference type="Proteomes" id="UP000472277"/>
    </source>
</evidence>